<reference evidence="1" key="1">
    <citation type="submission" date="2016-01" db="EMBL/GenBank/DDBJ databases">
        <authorList>
            <person name="Peeters C."/>
        </authorList>
    </citation>
    <scope>NUCLEOTIDE SEQUENCE [LARGE SCALE GENOMIC DNA]</scope>
    <source>
        <strain evidence="1">LMG 29323</strain>
    </source>
</reference>
<protein>
    <submittedName>
        <fullName evidence="1">Uncharacterized protein</fullName>
    </submittedName>
</protein>
<sequence length="38" mass="4212">MGTGMAHISHPPFASVEIFTDAKTDRAENGMLNRPWQP</sequence>
<accession>A0A158DST3</accession>
<organism evidence="1 2">
    <name type="scientific">Caballeronia pedi</name>
    <dbReference type="NCBI Taxonomy" id="1777141"/>
    <lineage>
        <taxon>Bacteria</taxon>
        <taxon>Pseudomonadati</taxon>
        <taxon>Pseudomonadota</taxon>
        <taxon>Betaproteobacteria</taxon>
        <taxon>Burkholderiales</taxon>
        <taxon>Burkholderiaceae</taxon>
        <taxon>Caballeronia</taxon>
    </lineage>
</organism>
<dbReference type="EMBL" id="FCOE02000047">
    <property type="protein sequence ID" value="SAK97573.1"/>
    <property type="molecule type" value="Genomic_DNA"/>
</dbReference>
<evidence type="ECO:0000313" key="2">
    <source>
        <dbReference type="Proteomes" id="UP000054911"/>
    </source>
</evidence>
<gene>
    <name evidence="1" type="ORF">AWB80_07377</name>
</gene>
<evidence type="ECO:0000313" key="1">
    <source>
        <dbReference type="EMBL" id="SAK97573.1"/>
    </source>
</evidence>
<dbReference type="AlphaFoldDB" id="A0A158DST3"/>
<proteinExistence type="predicted"/>
<dbReference type="Proteomes" id="UP000054911">
    <property type="component" value="Unassembled WGS sequence"/>
</dbReference>
<name>A0A158DST3_9BURK</name>
<comment type="caution">
    <text evidence="1">The sequence shown here is derived from an EMBL/GenBank/DDBJ whole genome shotgun (WGS) entry which is preliminary data.</text>
</comment>
<keyword evidence="2" id="KW-1185">Reference proteome</keyword>